<feature type="region of interest" description="Disordered" evidence="12">
    <location>
        <begin position="515"/>
        <end position="580"/>
    </location>
</feature>
<reference evidence="14 15" key="1">
    <citation type="journal article" date="2019" name="Fungal Biol. Biotechnol.">
        <title>Draft genome sequence of fastidious pathogen Ceratobasidium theobromae, which causes vascular-streak dieback in Theobroma cacao.</title>
        <authorList>
            <person name="Ali S.S."/>
            <person name="Asman A."/>
            <person name="Shao J."/>
            <person name="Firmansyah A.P."/>
            <person name="Susilo A.W."/>
            <person name="Rosmana A."/>
            <person name="McMahon P."/>
            <person name="Junaid M."/>
            <person name="Guest D."/>
            <person name="Kheng T.Y."/>
            <person name="Meinhardt L.W."/>
            <person name="Bailey B.A."/>
        </authorList>
    </citation>
    <scope>NUCLEOTIDE SEQUENCE [LARGE SCALE GENOMIC DNA]</scope>
    <source>
        <strain evidence="14 15">CT2</strain>
    </source>
</reference>
<keyword evidence="4" id="KW-0378">Hydrolase</keyword>
<dbReference type="GO" id="GO:0046872">
    <property type="term" value="F:metal ion binding"/>
    <property type="evidence" value="ECO:0007669"/>
    <property type="project" value="UniProtKB-KW"/>
</dbReference>
<dbReference type="GO" id="GO:0000349">
    <property type="term" value="P:generation of catalytic spliceosome for first transesterification step"/>
    <property type="evidence" value="ECO:0007669"/>
    <property type="project" value="UniProtKB-UniRule"/>
</dbReference>
<name>A0A5N5QMQ4_9AGAM</name>
<keyword evidence="11" id="KW-0507">mRNA processing</keyword>
<evidence type="ECO:0000256" key="4">
    <source>
        <dbReference type="ARBA" id="ARBA00022801"/>
    </source>
</evidence>
<evidence type="ECO:0000256" key="11">
    <source>
        <dbReference type="HAMAP-Rule" id="MF_03226"/>
    </source>
</evidence>
<accession>A0A5N5QMQ4</accession>
<feature type="region of interest" description="Disordered" evidence="12">
    <location>
        <begin position="207"/>
        <end position="240"/>
    </location>
</feature>
<dbReference type="CDD" id="cd17920">
    <property type="entry name" value="DEXHc_RecQ"/>
    <property type="match status" value="1"/>
</dbReference>
<feature type="region of interest" description="Disordered" evidence="12">
    <location>
        <begin position="352"/>
        <end position="410"/>
    </location>
</feature>
<organism evidence="14 15">
    <name type="scientific">Ceratobasidium theobromae</name>
    <dbReference type="NCBI Taxonomy" id="1582974"/>
    <lineage>
        <taxon>Eukaryota</taxon>
        <taxon>Fungi</taxon>
        <taxon>Dikarya</taxon>
        <taxon>Basidiomycota</taxon>
        <taxon>Agaricomycotina</taxon>
        <taxon>Agaricomycetes</taxon>
        <taxon>Cantharellales</taxon>
        <taxon>Ceratobasidiaceae</taxon>
        <taxon>Ceratobasidium</taxon>
    </lineage>
</organism>
<keyword evidence="11" id="KW-0508">mRNA splicing</keyword>
<evidence type="ECO:0000256" key="1">
    <source>
        <dbReference type="ARBA" id="ARBA00004123"/>
    </source>
</evidence>
<dbReference type="InterPro" id="IPR011545">
    <property type="entry name" value="DEAD/DEAH_box_helicase_dom"/>
</dbReference>
<dbReference type="InterPro" id="IPR036390">
    <property type="entry name" value="WH_DNA-bd_sf"/>
</dbReference>
<evidence type="ECO:0000256" key="5">
    <source>
        <dbReference type="ARBA" id="ARBA00022806"/>
    </source>
</evidence>
<feature type="binding site" evidence="11">
    <location>
        <position position="46"/>
    </location>
    <ligand>
        <name>Zn(2+)</name>
        <dbReference type="ChEBI" id="CHEBI:29105"/>
    </ligand>
</feature>
<dbReference type="Gene3D" id="3.40.50.300">
    <property type="entry name" value="P-loop containing nucleotide triphosphate hydrolases"/>
    <property type="match status" value="2"/>
</dbReference>
<feature type="region of interest" description="Disordered" evidence="12">
    <location>
        <begin position="802"/>
        <end position="862"/>
    </location>
</feature>
<dbReference type="GO" id="GO:0071006">
    <property type="term" value="C:U2-type catalytic step 1 spliceosome"/>
    <property type="evidence" value="ECO:0007669"/>
    <property type="project" value="UniProtKB-UniRule"/>
</dbReference>
<dbReference type="InterPro" id="IPR027417">
    <property type="entry name" value="P-loop_NTPase"/>
</dbReference>
<keyword evidence="6" id="KW-0067">ATP-binding</keyword>
<comment type="caution">
    <text evidence="14">The sequence shown here is derived from an EMBL/GenBank/DDBJ whole genome shotgun (WGS) entry which is preliminary data.</text>
</comment>
<feature type="region of interest" description="Disordered" evidence="12">
    <location>
        <begin position="716"/>
        <end position="780"/>
    </location>
</feature>
<dbReference type="PANTHER" id="PTHR13710:SF153">
    <property type="entry name" value="RECQ-LIKE DNA HELICASE BLM"/>
    <property type="match status" value="1"/>
</dbReference>
<feature type="region of interest" description="Disordered" evidence="12">
    <location>
        <begin position="1685"/>
        <end position="1706"/>
    </location>
</feature>
<dbReference type="SMART" id="SM00487">
    <property type="entry name" value="DEXDc"/>
    <property type="match status" value="1"/>
</dbReference>
<keyword evidence="7" id="KW-0238">DNA-binding</keyword>
<evidence type="ECO:0000256" key="6">
    <source>
        <dbReference type="ARBA" id="ARBA00022840"/>
    </source>
</evidence>
<dbReference type="PROSITE" id="PS00690">
    <property type="entry name" value="DEAH_ATP_HELICASE"/>
    <property type="match status" value="1"/>
</dbReference>
<comment type="subunit">
    <text evidence="11">Component of the spliceosome. Present in the activated B complex, the catalytically activated B* complex which catalyzes the branching, the catalytic step 1 C complex catalyzing the exon ligation, and the postcatalytic P complex containing the ligated exons (mRNA) and the excised lariat intron.</text>
</comment>
<dbReference type="GO" id="GO:0006260">
    <property type="term" value="P:DNA replication"/>
    <property type="evidence" value="ECO:0007669"/>
    <property type="project" value="InterPro"/>
</dbReference>
<keyword evidence="11" id="KW-0747">Spliceosome</keyword>
<dbReference type="HAMAP" id="MF_03226">
    <property type="entry name" value="YJU2"/>
    <property type="match status" value="1"/>
</dbReference>
<dbReference type="GO" id="GO:0043138">
    <property type="term" value="F:3'-5' DNA helicase activity"/>
    <property type="evidence" value="ECO:0007669"/>
    <property type="project" value="UniProtKB-EC"/>
</dbReference>
<keyword evidence="5 14" id="KW-0347">Helicase</keyword>
<dbReference type="InterPro" id="IPR004589">
    <property type="entry name" value="DNA_helicase_ATP-dep_RecQ"/>
</dbReference>
<evidence type="ECO:0000256" key="10">
    <source>
        <dbReference type="ARBA" id="ARBA00034617"/>
    </source>
</evidence>
<evidence type="ECO:0000256" key="8">
    <source>
        <dbReference type="ARBA" id="ARBA00023235"/>
    </source>
</evidence>
<evidence type="ECO:0000313" key="14">
    <source>
        <dbReference type="EMBL" id="KAB5593050.1"/>
    </source>
</evidence>
<dbReference type="Pfam" id="PF00270">
    <property type="entry name" value="DEAD"/>
    <property type="match status" value="1"/>
</dbReference>
<gene>
    <name evidence="14" type="ORF">CTheo_3515</name>
</gene>
<feature type="binding site" evidence="11">
    <location>
        <position position="43"/>
    </location>
    <ligand>
        <name>Zn(2+)</name>
        <dbReference type="ChEBI" id="CHEBI:29105"/>
    </ligand>
</feature>
<dbReference type="Proteomes" id="UP000383932">
    <property type="component" value="Unassembled WGS sequence"/>
</dbReference>
<dbReference type="InterPro" id="IPR018982">
    <property type="entry name" value="RQC_domain"/>
</dbReference>
<keyword evidence="9 11" id="KW-0539">Nucleus</keyword>
<dbReference type="InterPro" id="IPR032284">
    <property type="entry name" value="RecQ_Zn-bd"/>
</dbReference>
<dbReference type="Pfam" id="PF09382">
    <property type="entry name" value="RQC"/>
    <property type="match status" value="1"/>
</dbReference>
<keyword evidence="11" id="KW-0479">Metal-binding</keyword>
<dbReference type="Pfam" id="PF16124">
    <property type="entry name" value="RecQ_Zn_bind"/>
    <property type="match status" value="1"/>
</dbReference>
<dbReference type="FunFam" id="3.40.50.300:FF:000296">
    <property type="entry name" value="ATP-dependent DNA helicase RecQ"/>
    <property type="match status" value="1"/>
</dbReference>
<dbReference type="GO" id="GO:0005694">
    <property type="term" value="C:chromosome"/>
    <property type="evidence" value="ECO:0007669"/>
    <property type="project" value="TreeGrafter"/>
</dbReference>
<dbReference type="PANTHER" id="PTHR13710">
    <property type="entry name" value="DNA HELICASE RECQ FAMILY MEMBER"/>
    <property type="match status" value="1"/>
</dbReference>
<comment type="similarity">
    <text evidence="2">Belongs to the helicase family. RecQ subfamily.</text>
</comment>
<dbReference type="SMART" id="SM00956">
    <property type="entry name" value="RQC"/>
    <property type="match status" value="1"/>
</dbReference>
<evidence type="ECO:0000256" key="3">
    <source>
        <dbReference type="ARBA" id="ARBA00022741"/>
    </source>
</evidence>
<evidence type="ECO:0000256" key="2">
    <source>
        <dbReference type="ARBA" id="ARBA00005446"/>
    </source>
</evidence>
<dbReference type="InterPro" id="IPR002464">
    <property type="entry name" value="DNA/RNA_helicase_DEAH_CS"/>
</dbReference>
<comment type="subcellular location">
    <subcellularLocation>
        <location evidence="1 11">Nucleus</location>
    </subcellularLocation>
</comment>
<comment type="catalytic activity">
    <reaction evidence="10">
        <text>Couples ATP hydrolysis with the unwinding of duplex DNA by translocating in the 3'-5' direction.</text>
        <dbReference type="EC" id="5.6.2.4"/>
    </reaction>
</comment>
<dbReference type="GO" id="GO:0000724">
    <property type="term" value="P:double-strand break repair via homologous recombination"/>
    <property type="evidence" value="ECO:0007669"/>
    <property type="project" value="TreeGrafter"/>
</dbReference>
<dbReference type="InterPro" id="IPR036388">
    <property type="entry name" value="WH-like_DNA-bd_sf"/>
</dbReference>
<dbReference type="Gene3D" id="1.10.10.10">
    <property type="entry name" value="Winged helix-like DNA-binding domain superfamily/Winged helix DNA-binding domain"/>
    <property type="match status" value="1"/>
</dbReference>
<dbReference type="InterPro" id="IPR014001">
    <property type="entry name" value="Helicase_ATP-bd"/>
</dbReference>
<dbReference type="GO" id="GO:0009378">
    <property type="term" value="F:four-way junction helicase activity"/>
    <property type="evidence" value="ECO:0007669"/>
    <property type="project" value="TreeGrafter"/>
</dbReference>
<feature type="region of interest" description="Disordered" evidence="12">
    <location>
        <begin position="434"/>
        <end position="476"/>
    </location>
</feature>
<keyword evidence="8" id="KW-0413">Isomerase</keyword>
<feature type="compositionally biased region" description="Basic and acidic residues" evidence="12">
    <location>
        <begin position="730"/>
        <end position="745"/>
    </location>
</feature>
<keyword evidence="11" id="KW-0862">Zinc</keyword>
<dbReference type="PROSITE" id="PS51192">
    <property type="entry name" value="HELICASE_ATP_BIND_1"/>
    <property type="match status" value="1"/>
</dbReference>
<feature type="region of interest" description="Disordered" evidence="12">
    <location>
        <begin position="263"/>
        <end position="287"/>
    </location>
</feature>
<comment type="similarity">
    <text evidence="11">Belongs to the CWC16 family. YJU2 subfamily.</text>
</comment>
<dbReference type="SUPFAM" id="SSF52540">
    <property type="entry name" value="P-loop containing nucleoside triphosphate hydrolases"/>
    <property type="match status" value="2"/>
</dbReference>
<dbReference type="EMBL" id="SSOP01000047">
    <property type="protein sequence ID" value="KAB5593050.1"/>
    <property type="molecule type" value="Genomic_DNA"/>
</dbReference>
<dbReference type="GO" id="GO:0003677">
    <property type="term" value="F:DNA binding"/>
    <property type="evidence" value="ECO:0007669"/>
    <property type="project" value="UniProtKB-KW"/>
</dbReference>
<sequence length="1706" mass="188123">MAERKVLNKYYPPDFDPSKIPRRSGPRNSQQVVRLMAPFSMRCNTCGEFIYKGKKFNARKETVDGETYYGIRIFRFYIKCTLCSAEITFKTDPKNTDYAAEHGAQRNFEPWREESAIKEEDRLARLEEEENNPMKALENRTVDSKREMDILDALQDIRARNARNERVGASDVEKALQARIELDLEAEKKKEEDEEDEKLVREVFAKIPIATDGAGPSGSGSKSEKDGSQSPGDPDTPATSALSTITVKRKAGDTAPDLKSLLSESHRALVSKPTTAPPPAKKRRGDMAGLLGVKPKGKAKAPCVHVTLLLDAIYLNMHVICGSALRRLRSFLVPVRSLFMATPKNNLEELMRQRSGGNSVVTTPVGPASGSSKTFKFKPATNGSNATSGSGARPVVPNQPGGLNKSNSDGPLRVRASALISAMSRGVPAGSTLLASSSVRRTKRFSSEREIPPVGSSPKRQKWTKDEPLNGGAAPVPFYIARFPGPAPMEEIEDIDPAFFDDDDDEAAWDELHASSSAPAAVSAPGPSASRRVSVSLSKQNSRHSSRHPTPVNRPQIPNPVSAPQRLLSSQAPSRAGTPLAASASLALPIPPPPGVTPDLQAMSLPDLQRLLLSNYKQLVQIMASVIDEPWQDRVYLDGARQLLTTRITGIEAAVTWRASLEPAALFSPETGSRAGSLGLWIGQNQTAPMTPSTPGPSTTGLAKRDLKLETNVVPNSHLLLSSPGRSHTPSRERIYPRLPSERLKSPSPRQPPLGAVMGNRAEPRGRSAFSSGQDHPVKSPDIEIFDLESDGSDVAEISGVASSKVPPPAAVPLLEDISDNNVTKRSPRRMQGIEAMPLPSGSGANSKQDSENELDEDSNKQSWECADAQLPPSTGVATTSRHFASLGPTESKQYLFDELDSELNIPTQAEDEQSTSIYRDEIMDKLKSVFGLESFRTNQARAVDATMSGEDVFVLMPTGGGKSLCYQLPAVCTTGRTRGVTFVVSPLKSLMVDQVRQLREKGIDVIMFNSDQSAKAARDARARLVAKGNKPSLVYVTPEKLEMSGDMRNILDNLMRQGQLARFVIDEAHCVSTWGRDFREAYQGLGFLRKSYIGIPIMALTATANSKVRKDIVTKLGISGCVELIQSFNRPNLHYEVRKKGKNVVADIATYIRAHHDKETGVIYCLSRNKCEEVAMQLRTDYKISARHYHAAMTTKDKSETQAAWISGECNDPSKIAFGMGIDKPDGRYLYTTQAIIKKRAVRDEMGSLDYSYADKTSMFGLIERGNKDGRQLSFEEQRRQKDDIQQVIQYCQNTTDCRRSQVLAYFSEQFNSTNCYKTCDNCVNHSEGMRSEDMTDVARMALELVESTTTSSESRPTINQLVEVFRGSKGKALRSKGWDNLPMFGKGSQYSRELLERIFQHLVVADALKEELYQNKAGYSNSYITLGDCAEDYTKGRKRFMISVELAEKGKGKSTSVASISASSKYQAPVATRHTITRKQSTTGTSKTIRSVNRTEDLDCFDGDTRNGSKVASTSHVVDNVEEDENFLVPPGFFDDPDVIETQEEAEEIPLVPAKITQDASRSAEVLVPDSDIEDKIPQTAGFTGRFRKLKKLREELTKQYEIEDPDDVLQEEVLQELAFLECANEEEFKQSLKSALGPDEDFDHKFELFGKAFMELCLSNWSQPPQVKKPNISELHNQFDFKGSPKRSRGFKPAPSRANLHKL</sequence>
<dbReference type="NCBIfam" id="TIGR00614">
    <property type="entry name" value="recQ_fam"/>
    <property type="match status" value="1"/>
</dbReference>
<evidence type="ECO:0000256" key="12">
    <source>
        <dbReference type="SAM" id="MobiDB-lite"/>
    </source>
</evidence>
<dbReference type="GO" id="GO:0005737">
    <property type="term" value="C:cytoplasm"/>
    <property type="evidence" value="ECO:0007669"/>
    <property type="project" value="TreeGrafter"/>
</dbReference>
<dbReference type="GO" id="GO:0005524">
    <property type="term" value="F:ATP binding"/>
    <property type="evidence" value="ECO:0007669"/>
    <property type="project" value="UniProtKB-KW"/>
</dbReference>
<evidence type="ECO:0000313" key="15">
    <source>
        <dbReference type="Proteomes" id="UP000383932"/>
    </source>
</evidence>
<dbReference type="SUPFAM" id="SSF46785">
    <property type="entry name" value="Winged helix' DNA-binding domain"/>
    <property type="match status" value="1"/>
</dbReference>
<keyword evidence="15" id="KW-1185">Reference proteome</keyword>
<comment type="function">
    <text evidence="11">Part of the spliceosome which catalyzes two sequential transesterification reactions, first the excision of the non-coding intron from pre-mRNA and then the ligation of the coding exons to form the mature mRNA. Plays a role in stabilizing the structure of the spliceosome catalytic core and docking of the branch helix into the active site, producing 5'-exon and lariat intron-3'-intermediates.</text>
</comment>
<dbReference type="InterPro" id="IPR007590">
    <property type="entry name" value="Saf4/Yju2"/>
</dbReference>
<proteinExistence type="inferred from homology"/>
<evidence type="ECO:0000256" key="9">
    <source>
        <dbReference type="ARBA" id="ARBA00023242"/>
    </source>
</evidence>
<feature type="compositionally biased region" description="Polar residues" evidence="12">
    <location>
        <begin position="381"/>
        <end position="390"/>
    </location>
</feature>
<protein>
    <recommendedName>
        <fullName evidence="11">Splicing factor YJU2</fullName>
    </recommendedName>
</protein>
<evidence type="ECO:0000256" key="7">
    <source>
        <dbReference type="ARBA" id="ARBA00023125"/>
    </source>
</evidence>
<feature type="binding site" evidence="11">
    <location>
        <position position="83"/>
    </location>
    <ligand>
        <name>Zn(2+)</name>
        <dbReference type="ChEBI" id="CHEBI:29105"/>
    </ligand>
</feature>
<keyword evidence="3" id="KW-0547">Nucleotide-binding</keyword>
<dbReference type="OrthoDB" id="10261556at2759"/>
<evidence type="ECO:0000259" key="13">
    <source>
        <dbReference type="PROSITE" id="PS51192"/>
    </source>
</evidence>
<dbReference type="InterPro" id="IPR043701">
    <property type="entry name" value="Yju2"/>
</dbReference>
<feature type="binding site" evidence="11">
    <location>
        <position position="80"/>
    </location>
    <ligand>
        <name>Zn(2+)</name>
        <dbReference type="ChEBI" id="CHEBI:29105"/>
    </ligand>
</feature>
<dbReference type="GO" id="GO:0016787">
    <property type="term" value="F:hydrolase activity"/>
    <property type="evidence" value="ECO:0007669"/>
    <property type="project" value="UniProtKB-KW"/>
</dbReference>
<feature type="domain" description="Helicase ATP-binding" evidence="13">
    <location>
        <begin position="944"/>
        <end position="1123"/>
    </location>
</feature>
<dbReference type="Pfam" id="PF04502">
    <property type="entry name" value="Saf4_Yju2"/>
    <property type="match status" value="1"/>
</dbReference>
<feature type="compositionally biased region" description="Polar residues" evidence="12">
    <location>
        <begin position="531"/>
        <end position="540"/>
    </location>
</feature>
<feature type="compositionally biased region" description="Low complexity" evidence="12">
    <location>
        <begin position="515"/>
        <end position="530"/>
    </location>
</feature>